<sequence length="64" mass="6819">MLIICLLQYHKLLFLIRLAGGKAVCQVTAGKLGAMNRFTACGADFFQIPGTGYTGTRRNAGGNV</sequence>
<dbReference type="AlphaFoldDB" id="A0A0D8L502"/>
<reference evidence="1 2" key="1">
    <citation type="submission" date="2015-02" db="EMBL/GenBank/DDBJ databases">
        <title>Whole genome shotgun sequencing of cultured foodborne pathogen.</title>
        <authorList>
            <person name="Timme R."/>
            <person name="Allard M.W."/>
            <person name="Strain E."/>
            <person name="Evans P.S."/>
            <person name="Brown E."/>
        </authorList>
    </citation>
    <scope>NUCLEOTIDE SEQUENCE [LARGE SCALE GENOMIC DNA]</scope>
    <source>
        <strain evidence="1 2">GCSL-TSO-24</strain>
    </source>
</reference>
<evidence type="ECO:0000313" key="2">
    <source>
        <dbReference type="Proteomes" id="UP000032582"/>
    </source>
</evidence>
<dbReference type="EMBL" id="JZSH01000371">
    <property type="protein sequence ID" value="KJF76251.1"/>
    <property type="molecule type" value="Genomic_DNA"/>
</dbReference>
<gene>
    <name evidence="1" type="ORF">UA45_19635</name>
</gene>
<evidence type="ECO:0000313" key="1">
    <source>
        <dbReference type="EMBL" id="KJF76251.1"/>
    </source>
</evidence>
<accession>A0A0D8L502</accession>
<protein>
    <submittedName>
        <fullName evidence="1">Uncharacterized protein</fullName>
    </submittedName>
</protein>
<proteinExistence type="predicted"/>
<organism evidence="1 2">
    <name type="scientific">Morganella morganii</name>
    <name type="common">Proteus morganii</name>
    <dbReference type="NCBI Taxonomy" id="582"/>
    <lineage>
        <taxon>Bacteria</taxon>
        <taxon>Pseudomonadati</taxon>
        <taxon>Pseudomonadota</taxon>
        <taxon>Gammaproteobacteria</taxon>
        <taxon>Enterobacterales</taxon>
        <taxon>Morganellaceae</taxon>
        <taxon>Morganella</taxon>
    </lineage>
</organism>
<comment type="caution">
    <text evidence="1">The sequence shown here is derived from an EMBL/GenBank/DDBJ whole genome shotgun (WGS) entry which is preliminary data.</text>
</comment>
<dbReference type="Proteomes" id="UP000032582">
    <property type="component" value="Unassembled WGS sequence"/>
</dbReference>
<name>A0A0D8L502_MORMO</name>